<organism evidence="1">
    <name type="scientific">Siphoviridae sp. ctmqu18</name>
    <dbReference type="NCBI Taxonomy" id="2825655"/>
    <lineage>
        <taxon>Viruses</taxon>
        <taxon>Duplodnaviria</taxon>
        <taxon>Heunggongvirae</taxon>
        <taxon>Uroviricota</taxon>
        <taxon>Caudoviricetes</taxon>
    </lineage>
</organism>
<evidence type="ECO:0000313" key="1">
    <source>
        <dbReference type="EMBL" id="DAG02235.1"/>
    </source>
</evidence>
<accession>A0A8S5V6H8</accession>
<proteinExistence type="predicted"/>
<protein>
    <submittedName>
        <fullName evidence="1">4Fe-4S single cluster domain protein</fullName>
    </submittedName>
</protein>
<dbReference type="EMBL" id="BK016207">
    <property type="protein sequence ID" value="DAG02235.1"/>
    <property type="molecule type" value="Genomic_DNA"/>
</dbReference>
<name>A0A8S5V6H8_9CAUD</name>
<sequence length="32" mass="3417">MCADVCPLECIAIVYSPPGGDSLPPSRPWGVW</sequence>
<reference evidence="1" key="1">
    <citation type="journal article" date="2021" name="Proc. Natl. Acad. Sci. U.S.A.">
        <title>A Catalog of Tens of Thousands of Viruses from Human Metagenomes Reveals Hidden Associations with Chronic Diseases.</title>
        <authorList>
            <person name="Tisza M.J."/>
            <person name="Buck C.B."/>
        </authorList>
    </citation>
    <scope>NUCLEOTIDE SEQUENCE</scope>
    <source>
        <strain evidence="1">Ctmqu18</strain>
    </source>
</reference>